<dbReference type="Proteomes" id="UP000319462">
    <property type="component" value="Chromosome 7"/>
</dbReference>
<evidence type="ECO:0000256" key="1">
    <source>
        <dbReference type="SAM" id="MobiDB-lite"/>
    </source>
</evidence>
<dbReference type="PANTHER" id="PTHR40738:SF1">
    <property type="entry name" value="MEMBRANE-ASSOCIATED PROTEIN"/>
    <property type="match status" value="1"/>
</dbReference>
<gene>
    <name evidence="2" type="ORF">LBRM2904_07.0910</name>
</gene>
<organism evidence="2 3">
    <name type="scientific">Leishmania braziliensis MHOM/BR/75/M2904</name>
    <dbReference type="NCBI Taxonomy" id="420245"/>
    <lineage>
        <taxon>Eukaryota</taxon>
        <taxon>Discoba</taxon>
        <taxon>Euglenozoa</taxon>
        <taxon>Kinetoplastea</taxon>
        <taxon>Metakinetoplastina</taxon>
        <taxon>Trypanosomatida</taxon>
        <taxon>Trypanosomatidae</taxon>
        <taxon>Leishmaniinae</taxon>
        <taxon>Leishmania</taxon>
        <taxon>Leishmania braziliensis species complex</taxon>
    </lineage>
</organism>
<dbReference type="PANTHER" id="PTHR40738">
    <property type="entry name" value="MEMBRANE-ASSOCIATED PROTEIN"/>
    <property type="match status" value="1"/>
</dbReference>
<protein>
    <submittedName>
        <fullName evidence="2">Hypothetical_protein</fullName>
    </submittedName>
</protein>
<name>A0A3P3YYK8_LEIBR</name>
<dbReference type="AlphaFoldDB" id="A0A3P3YYK8"/>
<proteinExistence type="predicted"/>
<reference evidence="2 3" key="1">
    <citation type="submission" date="2018-09" db="EMBL/GenBank/DDBJ databases">
        <authorList>
            <person name="Peiro R."/>
            <person name="Begona"/>
            <person name="Cbmso G."/>
            <person name="Lopez M."/>
            <person name="Gonzalez S."/>
        </authorList>
    </citation>
    <scope>NUCLEOTIDE SEQUENCE [LARGE SCALE GENOMIC DNA]</scope>
</reference>
<sequence length="660" mass="67614">MVWRTGARGVRGTGTGTARPGSEWRRWRCCGSDDGDDDPVAAAARRAVPRGRNGDRQGAQAVPVPPERLQWRLGVTSVCTLGSVVEGGSFVNGTCVFTVTSEALGVDLTSPRPTVPAVHWCSSAHPGASVGTLLLNVMAVSQPFMFVHVETTVRVNDATPIGTTVGFYVSSTCVTPLTIPESVTVSATRNITFIATGAVPMYVCATIPSINGSMTALALRGVVAGAPVYTVQPSQGVRHRTISMTSTAKGAAEVSLSRDRACSTLAQPAQLATLSEHFSFRIDAPAGTYYLCAATSSGIYTPSNNSFTVEEYDVQPHTMYATLETPLTYGLDATGREEQLELALSTTADCMGGSLAIPWGASMSWAVPKGGAYYACVRDRGEASTAGCVGAIAVTDAPALTFSPSPAVLGLPVSATVSHALGQEAVFSVRLSESGSCDSAGVTGETPRGSATATVRVPLRMPESVTYCVSNPLGDGGGGVGTPAGGAVYYALGTLRTRAYRVGHGALRTSTRMTIVLDSEVSLASGTSVALVLSHDASGACPDAMAAAAAVGEGSGMMTFAVSGASAALTPVVFASSGVWLVCVWDGVKSDAGYTAAAELQVYSNVAAVSTDMVLTGVSTEVTVSRLPPDARVTVTSSSTCSSPMKSIDTGTRMAVASRC</sequence>
<accession>A0A3P3YYK8</accession>
<feature type="region of interest" description="Disordered" evidence="1">
    <location>
        <begin position="1"/>
        <end position="24"/>
    </location>
</feature>
<dbReference type="EMBL" id="LS997606">
    <property type="protein sequence ID" value="SYZ63054.1"/>
    <property type="molecule type" value="Genomic_DNA"/>
</dbReference>
<evidence type="ECO:0000313" key="2">
    <source>
        <dbReference type="EMBL" id="SYZ63054.1"/>
    </source>
</evidence>
<evidence type="ECO:0000313" key="3">
    <source>
        <dbReference type="Proteomes" id="UP000319462"/>
    </source>
</evidence>